<feature type="region of interest" description="Disordered" evidence="11">
    <location>
        <begin position="333"/>
        <end position="357"/>
    </location>
</feature>
<comment type="catalytic activity">
    <reaction evidence="10">
        <text>a tRNA with a 3' CCA end + 2 CTP + ATP = a tRNA with a 3' CCACCA end + 3 diphosphate</text>
        <dbReference type="Rhea" id="RHEA:76235"/>
        <dbReference type="Rhea" id="RHEA-COMP:10468"/>
        <dbReference type="Rhea" id="RHEA-COMP:18655"/>
        <dbReference type="ChEBI" id="CHEBI:30616"/>
        <dbReference type="ChEBI" id="CHEBI:33019"/>
        <dbReference type="ChEBI" id="CHEBI:37563"/>
        <dbReference type="ChEBI" id="CHEBI:83071"/>
        <dbReference type="ChEBI" id="CHEBI:195187"/>
    </reaction>
</comment>
<dbReference type="InterPro" id="IPR042090">
    <property type="entry name" value="CCA_tRNA_nucleotrans_2"/>
</dbReference>
<sequence>MTETDLDALLARVRERVTPDAAERDRLRAAATDLAERAAAAVAELPAPADEADVLQVGSTARGTWLAGDRDIDLFVRFPTELSNADLEEYGLRVGHATLPDGREEYAEHPYVKGEYDGFDVDLVPCYDVPDATAIRSSVDRTPFHNAYLDARLDDDLTGEVRVFKRFLKGVGVYGSDLRTEGFSGYLAELLVLEHGSARGTMEAAAEWTPQVRFDPEDHGVGSFDDPLVVVDPTDLERNVAAVLSADNLARFQHHARDLLAEPRADVFFPPEPKPIGADEVREHVRRRGTAPVAVAFDAPDIVDDQLYPQLRRSIDGVERALTGRGFEVLRSTTAATDANGDEDGGGGERGDAGDSGRSRRAALLLELSHRTLPGVERHEGPPVHVHDHAAGFYGKYAGTDAYGPFVDDGRYVVEREREERDAVALLDSDLLFEAALGARVETALREGYEVLAGEDVGELAESFGEELREYFEPRV</sequence>
<feature type="binding site" evidence="10">
    <location>
        <position position="122"/>
    </location>
    <ligand>
        <name>Mg(2+)</name>
        <dbReference type="ChEBI" id="CHEBI:18420"/>
    </ligand>
</feature>
<dbReference type="PROSITE" id="PS50152">
    <property type="entry name" value="25A_SYNTH_3"/>
    <property type="match status" value="1"/>
</dbReference>
<dbReference type="EMBL" id="CP058529">
    <property type="protein sequence ID" value="QLG29290.1"/>
    <property type="molecule type" value="Genomic_DNA"/>
</dbReference>
<gene>
    <name evidence="10" type="primary">cca</name>
    <name evidence="15" type="ORF">HUG10_17910</name>
</gene>
<evidence type="ECO:0000256" key="10">
    <source>
        <dbReference type="HAMAP-Rule" id="MF_01264"/>
    </source>
</evidence>
<evidence type="ECO:0000259" key="13">
    <source>
        <dbReference type="Pfam" id="PF09249"/>
    </source>
</evidence>
<feature type="domain" description="tRNA nucleotidyltransferase substrate binding" evidence="13">
    <location>
        <begin position="160"/>
        <end position="269"/>
    </location>
</feature>
<feature type="binding site" evidence="10">
    <location>
        <position position="62"/>
    </location>
    <ligand>
        <name>CTP</name>
        <dbReference type="ChEBI" id="CHEBI:37563"/>
    </ligand>
</feature>
<dbReference type="AlphaFoldDB" id="A0A7D5GHL9"/>
<keyword evidence="7 10" id="KW-0067">ATP-binding</keyword>
<feature type="binding site" evidence="10">
    <location>
        <position position="62"/>
    </location>
    <ligand>
        <name>ATP</name>
        <dbReference type="ChEBI" id="CHEBI:30616"/>
    </ligand>
</feature>
<dbReference type="PANTHER" id="PTHR39643">
    <property type="entry name" value="CCA-ADDING ENZYME"/>
    <property type="match status" value="1"/>
</dbReference>
<dbReference type="GO" id="GO:0042245">
    <property type="term" value="P:RNA repair"/>
    <property type="evidence" value="ECO:0007669"/>
    <property type="project" value="UniProtKB-KW"/>
</dbReference>
<evidence type="ECO:0000256" key="11">
    <source>
        <dbReference type="SAM" id="MobiDB-lite"/>
    </source>
</evidence>
<feature type="binding site" evidence="10">
    <location>
        <position position="73"/>
    </location>
    <ligand>
        <name>Mg(2+)</name>
        <dbReference type="ChEBI" id="CHEBI:18420"/>
    </ligand>
</feature>
<feature type="binding site" evidence="10">
    <location>
        <position position="145"/>
    </location>
    <ligand>
        <name>ATP</name>
        <dbReference type="ChEBI" id="CHEBI:30616"/>
    </ligand>
</feature>
<dbReference type="SUPFAM" id="SSF81631">
    <property type="entry name" value="PAP/OAS1 substrate-binding domain"/>
    <property type="match status" value="1"/>
</dbReference>
<organism evidence="15 16">
    <name type="scientific">Halorarum halophilum</name>
    <dbReference type="NCBI Taxonomy" id="2743090"/>
    <lineage>
        <taxon>Archaea</taxon>
        <taxon>Methanobacteriati</taxon>
        <taxon>Methanobacteriota</taxon>
        <taxon>Stenosarchaea group</taxon>
        <taxon>Halobacteria</taxon>
        <taxon>Halobacteriales</taxon>
        <taxon>Haloferacaceae</taxon>
        <taxon>Halorarum</taxon>
    </lineage>
</organism>
<keyword evidence="8 10" id="KW-0460">Magnesium</keyword>
<dbReference type="GeneID" id="56030749"/>
<evidence type="ECO:0000256" key="1">
    <source>
        <dbReference type="ARBA" id="ARBA00022679"/>
    </source>
</evidence>
<keyword evidence="3 10" id="KW-0548">Nucleotidyltransferase</keyword>
<dbReference type="Proteomes" id="UP000509750">
    <property type="component" value="Chromosome"/>
</dbReference>
<feature type="domain" description="CCA-adding enzyme C-terminal" evidence="14">
    <location>
        <begin position="288"/>
        <end position="338"/>
    </location>
</feature>
<keyword evidence="2 10" id="KW-0819">tRNA processing</keyword>
<reference evidence="15 16" key="1">
    <citation type="submission" date="2020-07" db="EMBL/GenBank/DDBJ databases">
        <title>Gai3-2, isolated from salt lake.</title>
        <authorList>
            <person name="Cui H."/>
            <person name="Shi X."/>
        </authorList>
    </citation>
    <scope>NUCLEOTIDE SEQUENCE [LARGE SCALE GENOMIC DNA]</scope>
    <source>
        <strain evidence="15 16">Gai3-2</strain>
    </source>
</reference>
<proteinExistence type="inferred from homology"/>
<keyword evidence="4 10" id="KW-0479">Metal-binding</keyword>
<evidence type="ECO:0000259" key="12">
    <source>
        <dbReference type="Pfam" id="PF01909"/>
    </source>
</evidence>
<keyword evidence="5 10" id="KW-0547">Nucleotide-binding</keyword>
<keyword evidence="1 10" id="KW-0808">Transferase</keyword>
<feature type="binding site" evidence="10">
    <location>
        <position position="174"/>
    </location>
    <ligand>
        <name>CTP</name>
        <dbReference type="ChEBI" id="CHEBI:37563"/>
    </ligand>
</feature>
<comment type="subunit">
    <text evidence="10">Homodimer.</text>
</comment>
<comment type="miscellaneous">
    <text evidence="10">A single active site specifically recognizes both ATP and CTP and is responsible for their addition.</text>
</comment>
<dbReference type="Pfam" id="PF21133">
    <property type="entry name" value="CAA_C"/>
    <property type="match status" value="2"/>
</dbReference>
<dbReference type="InterPro" id="IPR015329">
    <property type="entry name" value="tRNA_NucTransf2"/>
</dbReference>
<feature type="compositionally biased region" description="Basic and acidic residues" evidence="11">
    <location>
        <begin position="347"/>
        <end position="357"/>
    </location>
</feature>
<keyword evidence="16" id="KW-1185">Reference proteome</keyword>
<evidence type="ECO:0000313" key="16">
    <source>
        <dbReference type="Proteomes" id="UP000509750"/>
    </source>
</evidence>
<dbReference type="RefSeq" id="WP_179170864.1">
    <property type="nucleotide sequence ID" value="NZ_CP058529.1"/>
</dbReference>
<dbReference type="Pfam" id="PF01909">
    <property type="entry name" value="NTP_transf_2"/>
    <property type="match status" value="1"/>
</dbReference>
<feature type="domain" description="CCA-adding enzyme C-terminal" evidence="14">
    <location>
        <begin position="360"/>
        <end position="454"/>
    </location>
</feature>
<comment type="similarity">
    <text evidence="10">Belongs to the tRNA nucleotidyltransferase/poly(A) polymerase family. Archaeal CCA-adding enzyme subfamily.</text>
</comment>
<evidence type="ECO:0000256" key="3">
    <source>
        <dbReference type="ARBA" id="ARBA00022695"/>
    </source>
</evidence>
<evidence type="ECO:0000256" key="7">
    <source>
        <dbReference type="ARBA" id="ARBA00022840"/>
    </source>
</evidence>
<dbReference type="CDD" id="cd05400">
    <property type="entry name" value="NT_2-5OAS_ClassI-CCAase"/>
    <property type="match status" value="1"/>
</dbReference>
<feature type="binding site" evidence="10">
    <location>
        <position position="165"/>
    </location>
    <ligand>
        <name>ATP</name>
        <dbReference type="ChEBI" id="CHEBI:30616"/>
    </ligand>
</feature>
<dbReference type="SUPFAM" id="SSF55003">
    <property type="entry name" value="PAP/Archaeal CCA-adding enzyme, C-terminal domain"/>
    <property type="match status" value="1"/>
</dbReference>
<comment type="cofactor">
    <cofactor evidence="10">
        <name>Mg(2+)</name>
        <dbReference type="ChEBI" id="CHEBI:18420"/>
    </cofactor>
</comment>
<dbReference type="HAMAP" id="MF_01264">
    <property type="entry name" value="CCA_arch"/>
    <property type="match status" value="1"/>
</dbReference>
<protein>
    <recommendedName>
        <fullName evidence="10">CCA-adding enzyme</fullName>
        <ecNumber evidence="10">2.7.7.72</ecNumber>
    </recommendedName>
    <alternativeName>
        <fullName evidence="10">CCA tRNA nucleotidyltransferase</fullName>
    </alternativeName>
    <alternativeName>
        <fullName evidence="10">tRNA CCA-pyrophosphorylase</fullName>
    </alternativeName>
    <alternativeName>
        <fullName evidence="10">tRNA adenylyl-/cytidylyl- transferase</fullName>
    </alternativeName>
    <alternativeName>
        <fullName evidence="10">tRNA nucleotidyltransferase</fullName>
    </alternativeName>
    <alternativeName>
        <fullName evidence="10">tRNA-NT</fullName>
    </alternativeName>
</protein>
<dbReference type="PIRSF" id="PIRSF005335">
    <property type="entry name" value="CCA_arch"/>
    <property type="match status" value="1"/>
</dbReference>
<evidence type="ECO:0000256" key="9">
    <source>
        <dbReference type="ARBA" id="ARBA00022884"/>
    </source>
</evidence>
<dbReference type="GO" id="GO:0000287">
    <property type="term" value="F:magnesium ion binding"/>
    <property type="evidence" value="ECO:0007669"/>
    <property type="project" value="UniProtKB-UniRule"/>
</dbReference>
<dbReference type="Gene3D" id="3.30.460.10">
    <property type="entry name" value="Beta Polymerase, domain 2"/>
    <property type="match status" value="1"/>
</dbReference>
<dbReference type="KEGG" id="halg:HUG10_17910"/>
<dbReference type="GO" id="GO:0000049">
    <property type="term" value="F:tRNA binding"/>
    <property type="evidence" value="ECO:0007669"/>
    <property type="project" value="UniProtKB-UniRule"/>
</dbReference>
<feature type="binding site" evidence="10">
    <location>
        <position position="71"/>
    </location>
    <ligand>
        <name>Mg(2+)</name>
        <dbReference type="ChEBI" id="CHEBI:18420"/>
    </ligand>
</feature>
<evidence type="ECO:0000313" key="15">
    <source>
        <dbReference type="EMBL" id="QLG29290.1"/>
    </source>
</evidence>
<feature type="domain" description="Polymerase nucleotidyl transferase" evidence="12">
    <location>
        <begin position="51"/>
        <end position="145"/>
    </location>
</feature>
<dbReference type="SUPFAM" id="SSF81301">
    <property type="entry name" value="Nucleotidyltransferase"/>
    <property type="match status" value="1"/>
</dbReference>
<keyword evidence="6 10" id="KW-0692">RNA repair</keyword>
<evidence type="ECO:0000256" key="4">
    <source>
        <dbReference type="ARBA" id="ARBA00022723"/>
    </source>
</evidence>
<dbReference type="PANTHER" id="PTHR39643:SF1">
    <property type="entry name" value="CCA-ADDING ENZYME"/>
    <property type="match status" value="1"/>
</dbReference>
<name>A0A7D5GHL9_9EURY</name>
<evidence type="ECO:0000259" key="14">
    <source>
        <dbReference type="Pfam" id="PF21133"/>
    </source>
</evidence>
<dbReference type="Gene3D" id="1.10.1410.30">
    <property type="entry name" value="CCA tRNA nucleotidyltransferase, domain 2"/>
    <property type="match status" value="1"/>
</dbReference>
<dbReference type="GO" id="GO:0001680">
    <property type="term" value="P:tRNA 3'-terminal CCA addition"/>
    <property type="evidence" value="ECO:0007669"/>
    <property type="project" value="UniProtKB-UniRule"/>
</dbReference>
<comment type="catalytic activity">
    <reaction evidence="10">
        <text>a tRNA precursor + 2 CTP + ATP = a tRNA with a 3' CCA end + 3 diphosphate</text>
        <dbReference type="Rhea" id="RHEA:14433"/>
        <dbReference type="Rhea" id="RHEA-COMP:10465"/>
        <dbReference type="Rhea" id="RHEA-COMP:10468"/>
        <dbReference type="ChEBI" id="CHEBI:30616"/>
        <dbReference type="ChEBI" id="CHEBI:33019"/>
        <dbReference type="ChEBI" id="CHEBI:37563"/>
        <dbReference type="ChEBI" id="CHEBI:74896"/>
        <dbReference type="ChEBI" id="CHEBI:83071"/>
        <dbReference type="EC" id="2.7.7.72"/>
    </reaction>
</comment>
<dbReference type="InterPro" id="IPR008229">
    <property type="entry name" value="CCA-adding_arc"/>
</dbReference>
<dbReference type="InterPro" id="IPR048833">
    <property type="entry name" value="CAA_C"/>
</dbReference>
<feature type="binding site" evidence="10">
    <location>
        <position position="174"/>
    </location>
    <ligand>
        <name>ATP</name>
        <dbReference type="ChEBI" id="CHEBI:30616"/>
    </ligand>
</feature>
<feature type="binding site" evidence="10">
    <location>
        <position position="165"/>
    </location>
    <ligand>
        <name>CTP</name>
        <dbReference type="ChEBI" id="CHEBI:37563"/>
    </ligand>
</feature>
<comment type="function">
    <text evidence="10">Catalyzes the addition and repair of the essential 3'-terminal CCA sequence in tRNAs without using a nucleic acid template. Adds these three nucleotides in the order of C, C, and A to the tRNA nucleotide-73, using CTP and ATP as substrates and producing inorganic pyrophosphate. tRNA 3'-terminal CCA addition is required both for tRNA processing and repair. Also involved in tRNA surveillance by mediating tandem CCA addition to generate a CCACCA at the 3' terminus of unstable tRNAs. While stable tRNAs receive only 3'-terminal CCA, unstable tRNAs are marked with CCACCA and rapidly degraded.</text>
</comment>
<accession>A0A7D5GHL9</accession>
<dbReference type="InterPro" id="IPR006116">
    <property type="entry name" value="NT_2-5OAS_ClassI-CCAase"/>
</dbReference>
<evidence type="ECO:0000256" key="2">
    <source>
        <dbReference type="ARBA" id="ARBA00022694"/>
    </source>
</evidence>
<dbReference type="OrthoDB" id="7378at2157"/>
<feature type="binding site" evidence="10">
    <location>
        <position position="145"/>
    </location>
    <ligand>
        <name>CTP</name>
        <dbReference type="ChEBI" id="CHEBI:37563"/>
    </ligand>
</feature>
<dbReference type="GO" id="GO:0004810">
    <property type="term" value="F:CCA tRNA nucleotidyltransferase activity"/>
    <property type="evidence" value="ECO:0007669"/>
    <property type="project" value="UniProtKB-UniRule"/>
</dbReference>
<dbReference type="GO" id="GO:0005524">
    <property type="term" value="F:ATP binding"/>
    <property type="evidence" value="ECO:0007669"/>
    <property type="project" value="UniProtKB-UniRule"/>
</dbReference>
<keyword evidence="9 10" id="KW-0694">RNA-binding</keyword>
<evidence type="ECO:0000256" key="6">
    <source>
        <dbReference type="ARBA" id="ARBA00022800"/>
    </source>
</evidence>
<dbReference type="EC" id="2.7.7.72" evidence="10"/>
<dbReference type="Gene3D" id="3.30.70.590">
    <property type="entry name" value="Poly(A) polymerase predicted RNA binding domain"/>
    <property type="match status" value="1"/>
</dbReference>
<dbReference type="Pfam" id="PF09249">
    <property type="entry name" value="tRNA_NucTransf2"/>
    <property type="match status" value="1"/>
</dbReference>
<evidence type="ECO:0000256" key="5">
    <source>
        <dbReference type="ARBA" id="ARBA00022741"/>
    </source>
</evidence>
<feature type="binding site" evidence="10">
    <location>
        <position position="59"/>
    </location>
    <ligand>
        <name>CTP</name>
        <dbReference type="ChEBI" id="CHEBI:37563"/>
    </ligand>
</feature>
<dbReference type="Gene3D" id="3.30.70.1550">
    <property type="entry name" value="Archaeal tRNA CCA-adding enzyme catalytic domain"/>
    <property type="match status" value="1"/>
</dbReference>
<dbReference type="InterPro" id="IPR002934">
    <property type="entry name" value="Polymerase_NTP_transf_dom"/>
</dbReference>
<dbReference type="NCBIfam" id="TIGR03671">
    <property type="entry name" value="cca_archaeal"/>
    <property type="match status" value="1"/>
</dbReference>
<evidence type="ECO:0000256" key="8">
    <source>
        <dbReference type="ARBA" id="ARBA00022842"/>
    </source>
</evidence>
<dbReference type="InterPro" id="IPR011068">
    <property type="entry name" value="NuclTrfase_I-like_C"/>
</dbReference>
<feature type="binding site" evidence="10">
    <location>
        <position position="59"/>
    </location>
    <ligand>
        <name>ATP</name>
        <dbReference type="ChEBI" id="CHEBI:30616"/>
    </ligand>
</feature>
<dbReference type="InterPro" id="IPR043519">
    <property type="entry name" value="NT_sf"/>
</dbReference>